<evidence type="ECO:0000313" key="2">
    <source>
        <dbReference type="Proteomes" id="UP000789920"/>
    </source>
</evidence>
<organism evidence="1 2">
    <name type="scientific">Racocetra persica</name>
    <dbReference type="NCBI Taxonomy" id="160502"/>
    <lineage>
        <taxon>Eukaryota</taxon>
        <taxon>Fungi</taxon>
        <taxon>Fungi incertae sedis</taxon>
        <taxon>Mucoromycota</taxon>
        <taxon>Glomeromycotina</taxon>
        <taxon>Glomeromycetes</taxon>
        <taxon>Diversisporales</taxon>
        <taxon>Gigasporaceae</taxon>
        <taxon>Racocetra</taxon>
    </lineage>
</organism>
<accession>A0ACA9S7J0</accession>
<comment type="caution">
    <text evidence="1">The sequence shown here is derived from an EMBL/GenBank/DDBJ whole genome shotgun (WGS) entry which is preliminary data.</text>
</comment>
<evidence type="ECO:0000313" key="1">
    <source>
        <dbReference type="EMBL" id="CAG8828793.1"/>
    </source>
</evidence>
<dbReference type="Proteomes" id="UP000789920">
    <property type="component" value="Unassembled WGS sequence"/>
</dbReference>
<proteinExistence type="predicted"/>
<dbReference type="EMBL" id="CAJVQC010096105">
    <property type="protein sequence ID" value="CAG8828793.1"/>
    <property type="molecule type" value="Genomic_DNA"/>
</dbReference>
<feature type="non-terminal residue" evidence="1">
    <location>
        <position position="1"/>
    </location>
</feature>
<protein>
    <submittedName>
        <fullName evidence="1">11249_t:CDS:1</fullName>
    </submittedName>
</protein>
<reference evidence="1" key="1">
    <citation type="submission" date="2021-06" db="EMBL/GenBank/DDBJ databases">
        <authorList>
            <person name="Kallberg Y."/>
            <person name="Tangrot J."/>
            <person name="Rosling A."/>
        </authorList>
    </citation>
    <scope>NUCLEOTIDE SEQUENCE</scope>
    <source>
        <strain evidence="1">MA461A</strain>
    </source>
</reference>
<gene>
    <name evidence="1" type="ORF">RPERSI_LOCUS27335</name>
</gene>
<feature type="non-terminal residue" evidence="1">
    <location>
        <position position="72"/>
    </location>
</feature>
<keyword evidence="2" id="KW-1185">Reference proteome</keyword>
<name>A0ACA9S7J0_9GLOM</name>
<sequence>IKSIEYNIFLKIDQLMAKYFTPHILSAECLEIAQCLYFVADQLQLDIIKTFNEDFDLNLTDKFVEDFYDAKK</sequence>